<keyword evidence="2" id="KW-1185">Reference proteome</keyword>
<evidence type="ECO:0000313" key="1">
    <source>
        <dbReference type="EMBL" id="KAG6792392.1"/>
    </source>
</evidence>
<sequence>MKSGHLLPPLPFDFLSSNILLVTHNISTIRHEAFTHMEVPSRALPPGFPTHGAVHYDFDHSGFNSAPLSRNIGISGDVEFIDPAIMEVGKGFLSES</sequence>
<comment type="caution">
    <text evidence="1">The sequence shown here is derived from an EMBL/GenBank/DDBJ whole genome shotgun (WGS) entry which is preliminary data.</text>
</comment>
<proteinExistence type="predicted"/>
<dbReference type="AlphaFoldDB" id="A0A8X8IW79"/>
<reference evidence="1" key="1">
    <citation type="journal article" date="2020" name="bioRxiv">
        <title>Hybrid origin of Populus tomentosa Carr. identified through genome sequencing and phylogenomic analysis.</title>
        <authorList>
            <person name="An X."/>
            <person name="Gao K."/>
            <person name="Chen Z."/>
            <person name="Li J."/>
            <person name="Yang X."/>
            <person name="Yang X."/>
            <person name="Zhou J."/>
            <person name="Guo T."/>
            <person name="Zhao T."/>
            <person name="Huang S."/>
            <person name="Miao D."/>
            <person name="Khan W.U."/>
            <person name="Rao P."/>
            <person name="Ye M."/>
            <person name="Lei B."/>
            <person name="Liao W."/>
            <person name="Wang J."/>
            <person name="Ji L."/>
            <person name="Li Y."/>
            <person name="Guo B."/>
            <person name="Mustafa N.S."/>
            <person name="Li S."/>
            <person name="Yun Q."/>
            <person name="Keller S.R."/>
            <person name="Mao J."/>
            <person name="Zhang R."/>
            <person name="Strauss S.H."/>
        </authorList>
    </citation>
    <scope>NUCLEOTIDE SEQUENCE</scope>
    <source>
        <strain evidence="1">GM15</strain>
        <tissue evidence="1">Leaf</tissue>
    </source>
</reference>
<organism evidence="1 2">
    <name type="scientific">Populus tomentosa</name>
    <name type="common">Chinese white poplar</name>
    <dbReference type="NCBI Taxonomy" id="118781"/>
    <lineage>
        <taxon>Eukaryota</taxon>
        <taxon>Viridiplantae</taxon>
        <taxon>Streptophyta</taxon>
        <taxon>Embryophyta</taxon>
        <taxon>Tracheophyta</taxon>
        <taxon>Spermatophyta</taxon>
        <taxon>Magnoliopsida</taxon>
        <taxon>eudicotyledons</taxon>
        <taxon>Gunneridae</taxon>
        <taxon>Pentapetalae</taxon>
        <taxon>rosids</taxon>
        <taxon>fabids</taxon>
        <taxon>Malpighiales</taxon>
        <taxon>Salicaceae</taxon>
        <taxon>Saliceae</taxon>
        <taxon>Populus</taxon>
    </lineage>
</organism>
<dbReference type="OrthoDB" id="1923159at2759"/>
<name>A0A8X8IW79_POPTO</name>
<dbReference type="EMBL" id="JAAWWB010000001">
    <property type="protein sequence ID" value="KAG6792392.1"/>
    <property type="molecule type" value="Genomic_DNA"/>
</dbReference>
<protein>
    <submittedName>
        <fullName evidence="1">Uncharacterized protein</fullName>
    </submittedName>
</protein>
<gene>
    <name evidence="1" type="ORF">POTOM_001540</name>
</gene>
<evidence type="ECO:0000313" key="2">
    <source>
        <dbReference type="Proteomes" id="UP000886885"/>
    </source>
</evidence>
<dbReference type="Proteomes" id="UP000886885">
    <property type="component" value="Chromosome 1A"/>
</dbReference>
<accession>A0A8X8IW79</accession>